<proteinExistence type="predicted"/>
<dbReference type="Proteomes" id="UP000011529">
    <property type="component" value="Unassembled WGS sequence"/>
</dbReference>
<comment type="caution">
    <text evidence="1">The sequence shown here is derived from an EMBL/GenBank/DDBJ whole genome shotgun (WGS) entry which is preliminary data.</text>
</comment>
<protein>
    <submittedName>
        <fullName evidence="1">Uncharacterized protein</fullName>
    </submittedName>
</protein>
<reference evidence="1" key="1">
    <citation type="submission" date="2012-11" db="EMBL/GenBank/DDBJ databases">
        <title>Permanent draft genomes of Rhodopirellula europaea strain SH398 and 6C.</title>
        <authorList>
            <person name="Richter M."/>
            <person name="Richter-Heitmann T."/>
            <person name="Frank C."/>
            <person name="Harder J."/>
            <person name="Glockner F.O."/>
        </authorList>
    </citation>
    <scope>NUCLEOTIDE SEQUENCE</scope>
    <source>
        <strain evidence="1">6C</strain>
    </source>
</reference>
<dbReference type="EMBL" id="ANMO01000185">
    <property type="protein sequence ID" value="EMB15258.1"/>
    <property type="molecule type" value="Genomic_DNA"/>
</dbReference>
<name>M2B0E1_9BACT</name>
<keyword evidence="2" id="KW-1185">Reference proteome</keyword>
<gene>
    <name evidence="1" type="ORF">RE6C_04040</name>
</gene>
<sequence>MSGGSLACDLLALPAVSAEGDKCLLALNQSADCLQFVWTQPVP</sequence>
<evidence type="ECO:0000313" key="1">
    <source>
        <dbReference type="EMBL" id="EMB15258.1"/>
    </source>
</evidence>
<evidence type="ECO:0000313" key="2">
    <source>
        <dbReference type="Proteomes" id="UP000011529"/>
    </source>
</evidence>
<accession>M2B0E1</accession>
<reference evidence="1" key="2">
    <citation type="journal article" date="2013" name="Mar. Genomics">
        <title>Expression of sulfatases in Rhodopirellula baltica and the diversity of sulfatases in the genus Rhodopirellula.</title>
        <authorList>
            <person name="Wegner C.E."/>
            <person name="Richter-Heitmann T."/>
            <person name="Klindworth A."/>
            <person name="Klockow C."/>
            <person name="Richter M."/>
            <person name="Achstetter T."/>
            <person name="Glockner F.O."/>
            <person name="Harder J."/>
        </authorList>
    </citation>
    <scope>NUCLEOTIDE SEQUENCE [LARGE SCALE GENOMIC DNA]</scope>
    <source>
        <strain evidence="1">6C</strain>
    </source>
</reference>
<organism evidence="1 2">
    <name type="scientific">Rhodopirellula europaea 6C</name>
    <dbReference type="NCBI Taxonomy" id="1263867"/>
    <lineage>
        <taxon>Bacteria</taxon>
        <taxon>Pseudomonadati</taxon>
        <taxon>Planctomycetota</taxon>
        <taxon>Planctomycetia</taxon>
        <taxon>Pirellulales</taxon>
        <taxon>Pirellulaceae</taxon>
        <taxon>Rhodopirellula</taxon>
    </lineage>
</organism>
<dbReference type="PATRIC" id="fig|1263867.3.peg.4329"/>
<dbReference type="AlphaFoldDB" id="M2B0E1"/>